<evidence type="ECO:0000313" key="2">
    <source>
        <dbReference type="Proteomes" id="UP000483820"/>
    </source>
</evidence>
<reference evidence="1 2" key="1">
    <citation type="submission" date="2019-12" db="EMBL/GenBank/DDBJ databases">
        <title>Chromosome-level assembly of the Caenorhabditis remanei genome.</title>
        <authorList>
            <person name="Teterina A.A."/>
            <person name="Willis J.H."/>
            <person name="Phillips P.C."/>
        </authorList>
    </citation>
    <scope>NUCLEOTIDE SEQUENCE [LARGE SCALE GENOMIC DNA]</scope>
    <source>
        <strain evidence="1 2">PX506</strain>
        <tissue evidence="1">Whole organism</tissue>
    </source>
</reference>
<accession>A0A6A5H3W9</accession>
<dbReference type="GeneID" id="78775026"/>
<dbReference type="CTD" id="78775026"/>
<evidence type="ECO:0000313" key="1">
    <source>
        <dbReference type="EMBL" id="KAF1762560.1"/>
    </source>
</evidence>
<dbReference type="InterPro" id="IPR009689">
    <property type="entry name" value="DUF1280"/>
</dbReference>
<gene>
    <name evidence="1" type="ORF">GCK72_010822</name>
</gene>
<proteinExistence type="predicted"/>
<dbReference type="AlphaFoldDB" id="A0A6A5H3W9"/>
<dbReference type="RefSeq" id="XP_053587628.1">
    <property type="nucleotide sequence ID" value="XM_053728051.1"/>
</dbReference>
<dbReference type="KEGG" id="crq:GCK72_010822"/>
<organism evidence="1 2">
    <name type="scientific">Caenorhabditis remanei</name>
    <name type="common">Caenorhabditis vulgaris</name>
    <dbReference type="NCBI Taxonomy" id="31234"/>
    <lineage>
        <taxon>Eukaryota</taxon>
        <taxon>Metazoa</taxon>
        <taxon>Ecdysozoa</taxon>
        <taxon>Nematoda</taxon>
        <taxon>Chromadorea</taxon>
        <taxon>Rhabditida</taxon>
        <taxon>Rhabditina</taxon>
        <taxon>Rhabditomorpha</taxon>
        <taxon>Rhabditoidea</taxon>
        <taxon>Rhabditidae</taxon>
        <taxon>Peloderinae</taxon>
        <taxon>Caenorhabditis</taxon>
    </lineage>
</organism>
<comment type="caution">
    <text evidence="1">The sequence shown here is derived from an EMBL/GenBank/DDBJ whole genome shotgun (WGS) entry which is preliminary data.</text>
</comment>
<dbReference type="Proteomes" id="UP000483820">
    <property type="component" value="Chromosome III"/>
</dbReference>
<sequence>MRKANTVAKDYCIQVKKTIKTTRSGKEVSTSTAIVTAKNVSQLVSRILEDLANSGRLKVDDRGIVLGFGGDKGLHEISFWMI</sequence>
<dbReference type="Pfam" id="PF06918">
    <property type="entry name" value="DUF1280"/>
    <property type="match status" value="1"/>
</dbReference>
<dbReference type="EMBL" id="WUAV01000003">
    <property type="protein sequence ID" value="KAF1762560.1"/>
    <property type="molecule type" value="Genomic_DNA"/>
</dbReference>
<protein>
    <submittedName>
        <fullName evidence="1">Uncharacterized protein</fullName>
    </submittedName>
</protein>
<name>A0A6A5H3W9_CAERE</name>